<sequence>MFSTIALLKSRPYVERQHWLNVDLLQVAEAKILRNARLRSSVHKSPRHTAPLKGTSSDVCETSSTCRKRKSQPENDSHGLQMHCPSAMRNVMLCGFTDFIDSDYEDVRQPNPSSSTMRKSLTKRNVRPQSVADQYNGLSSSFAYHMGSTSNEQLVPINMFNTAYGTLDV</sequence>
<gene>
    <name evidence="2" type="ORF">Tco_0951136</name>
</gene>
<feature type="region of interest" description="Disordered" evidence="1">
    <location>
        <begin position="41"/>
        <end position="79"/>
    </location>
</feature>
<protein>
    <recommendedName>
        <fullName evidence="4">Growth-regulating factor</fullName>
    </recommendedName>
</protein>
<dbReference type="EMBL" id="BQNB010015642">
    <property type="protein sequence ID" value="GJT42421.1"/>
    <property type="molecule type" value="Genomic_DNA"/>
</dbReference>
<dbReference type="Proteomes" id="UP001151760">
    <property type="component" value="Unassembled WGS sequence"/>
</dbReference>
<reference evidence="2" key="2">
    <citation type="submission" date="2022-01" db="EMBL/GenBank/DDBJ databases">
        <authorList>
            <person name="Yamashiro T."/>
            <person name="Shiraishi A."/>
            <person name="Satake H."/>
            <person name="Nakayama K."/>
        </authorList>
    </citation>
    <scope>NUCLEOTIDE SEQUENCE</scope>
</reference>
<evidence type="ECO:0008006" key="4">
    <source>
        <dbReference type="Google" id="ProtNLM"/>
    </source>
</evidence>
<feature type="compositionally biased region" description="Polar residues" evidence="1">
    <location>
        <begin position="110"/>
        <end position="119"/>
    </location>
</feature>
<name>A0ABQ5DW11_9ASTR</name>
<proteinExistence type="predicted"/>
<reference evidence="2" key="1">
    <citation type="journal article" date="2022" name="Int. J. Mol. Sci.">
        <title>Draft Genome of Tanacetum Coccineum: Genomic Comparison of Closely Related Tanacetum-Family Plants.</title>
        <authorList>
            <person name="Yamashiro T."/>
            <person name="Shiraishi A."/>
            <person name="Nakayama K."/>
            <person name="Satake H."/>
        </authorList>
    </citation>
    <scope>NUCLEOTIDE SEQUENCE</scope>
</reference>
<feature type="region of interest" description="Disordered" evidence="1">
    <location>
        <begin position="107"/>
        <end position="127"/>
    </location>
</feature>
<comment type="caution">
    <text evidence="2">The sequence shown here is derived from an EMBL/GenBank/DDBJ whole genome shotgun (WGS) entry which is preliminary data.</text>
</comment>
<accession>A0ABQ5DW11</accession>
<evidence type="ECO:0000313" key="2">
    <source>
        <dbReference type="EMBL" id="GJT42421.1"/>
    </source>
</evidence>
<feature type="compositionally biased region" description="Polar residues" evidence="1">
    <location>
        <begin position="54"/>
        <end position="65"/>
    </location>
</feature>
<evidence type="ECO:0000256" key="1">
    <source>
        <dbReference type="SAM" id="MobiDB-lite"/>
    </source>
</evidence>
<organism evidence="2 3">
    <name type="scientific">Tanacetum coccineum</name>
    <dbReference type="NCBI Taxonomy" id="301880"/>
    <lineage>
        <taxon>Eukaryota</taxon>
        <taxon>Viridiplantae</taxon>
        <taxon>Streptophyta</taxon>
        <taxon>Embryophyta</taxon>
        <taxon>Tracheophyta</taxon>
        <taxon>Spermatophyta</taxon>
        <taxon>Magnoliopsida</taxon>
        <taxon>eudicotyledons</taxon>
        <taxon>Gunneridae</taxon>
        <taxon>Pentapetalae</taxon>
        <taxon>asterids</taxon>
        <taxon>campanulids</taxon>
        <taxon>Asterales</taxon>
        <taxon>Asteraceae</taxon>
        <taxon>Asteroideae</taxon>
        <taxon>Anthemideae</taxon>
        <taxon>Anthemidinae</taxon>
        <taxon>Tanacetum</taxon>
    </lineage>
</organism>
<keyword evidence="3" id="KW-1185">Reference proteome</keyword>
<evidence type="ECO:0000313" key="3">
    <source>
        <dbReference type="Proteomes" id="UP001151760"/>
    </source>
</evidence>